<feature type="domain" description="Immunoglobulin" evidence="2">
    <location>
        <begin position="196"/>
        <end position="271"/>
    </location>
</feature>
<feature type="domain" description="Immunoglobulin" evidence="2">
    <location>
        <begin position="381"/>
        <end position="456"/>
    </location>
</feature>
<keyword evidence="1" id="KW-0732">Signal</keyword>
<dbReference type="Proteomes" id="UP000598271">
    <property type="component" value="Unassembled WGS sequence"/>
</dbReference>
<keyword evidence="4" id="KW-1185">Reference proteome</keyword>
<name>A0A8J3D5C5_9BACT</name>
<comment type="caution">
    <text evidence="3">The sequence shown here is derived from an EMBL/GenBank/DDBJ whole genome shotgun (WGS) entry which is preliminary data.</text>
</comment>
<proteinExistence type="predicted"/>
<protein>
    <recommendedName>
        <fullName evidence="2">Immunoglobulin domain-containing protein</fullName>
    </recommendedName>
</protein>
<sequence>MFWRLTTCTIVLFLVCSCGIAIAQNGKYDLRLIQESVDCGTRKITFVAQIKASNLDSAFILGTSNLPFTVSPGTLTNPVLSSIDNYSGGRYGLLTLVAQGSVLTLNVLYNGSAPFDDTVNVTTSWSDIAHLTFDIPVGTDGCYTATWNGPGAFPSARVSQVVIEGPVATEVPAISGTLGDAAGCAFAASLPTATITGDTVVNSGQQATLKVSFDGSPPTSISVAGVVYNNLSVSPLNINVFPDQTTTYTIDSVSNACGRGTVSGSATVTIAAVPPADTIATLDVAADTVCLGSDIQVAFTTNAFFNSANAFKVQLSDANGSNFTDISSTGTATPGPLNATIPANLPGGAGYRVRVVSTGPGITGTASAPFVIADAPTATLSGNATITSGDSANLTVNFTGRGPWKIQLSDGSEFTTSVNPFTIPVFPTQTTTYSLTALEDACIEGLGSGTATVTVLPDGEPCTTLCVPVTVAIIKK</sequence>
<feature type="chain" id="PRO_5035246236" description="Immunoglobulin domain-containing protein" evidence="1">
    <location>
        <begin position="24"/>
        <end position="476"/>
    </location>
</feature>
<evidence type="ECO:0000313" key="4">
    <source>
        <dbReference type="Proteomes" id="UP000598271"/>
    </source>
</evidence>
<dbReference type="PROSITE" id="PS51257">
    <property type="entry name" value="PROKAR_LIPOPROTEIN"/>
    <property type="match status" value="1"/>
</dbReference>
<evidence type="ECO:0000313" key="3">
    <source>
        <dbReference type="EMBL" id="GHB76712.1"/>
    </source>
</evidence>
<evidence type="ECO:0000256" key="1">
    <source>
        <dbReference type="SAM" id="SignalP"/>
    </source>
</evidence>
<dbReference type="EMBL" id="BMXF01000003">
    <property type="protein sequence ID" value="GHB76712.1"/>
    <property type="molecule type" value="Genomic_DNA"/>
</dbReference>
<dbReference type="InterPro" id="IPR003599">
    <property type="entry name" value="Ig_sub"/>
</dbReference>
<accession>A0A8J3D5C5</accession>
<dbReference type="AlphaFoldDB" id="A0A8J3D5C5"/>
<dbReference type="SMART" id="SM00409">
    <property type="entry name" value="IG"/>
    <property type="match status" value="2"/>
</dbReference>
<gene>
    <name evidence="3" type="ORF">GCM10007390_33350</name>
</gene>
<evidence type="ECO:0000259" key="2">
    <source>
        <dbReference type="SMART" id="SM00409"/>
    </source>
</evidence>
<organism evidence="3 4">
    <name type="scientific">Persicitalea jodogahamensis</name>
    <dbReference type="NCBI Taxonomy" id="402147"/>
    <lineage>
        <taxon>Bacteria</taxon>
        <taxon>Pseudomonadati</taxon>
        <taxon>Bacteroidota</taxon>
        <taxon>Cytophagia</taxon>
        <taxon>Cytophagales</taxon>
        <taxon>Spirosomataceae</taxon>
        <taxon>Persicitalea</taxon>
    </lineage>
</organism>
<feature type="signal peptide" evidence="1">
    <location>
        <begin position="1"/>
        <end position="23"/>
    </location>
</feature>
<reference evidence="3 4" key="1">
    <citation type="journal article" date="2014" name="Int. J. Syst. Evol. Microbiol.">
        <title>Complete genome sequence of Corynebacterium casei LMG S-19264T (=DSM 44701T), isolated from a smear-ripened cheese.</title>
        <authorList>
            <consortium name="US DOE Joint Genome Institute (JGI-PGF)"/>
            <person name="Walter F."/>
            <person name="Albersmeier A."/>
            <person name="Kalinowski J."/>
            <person name="Ruckert C."/>
        </authorList>
    </citation>
    <scope>NUCLEOTIDE SEQUENCE [LARGE SCALE GENOMIC DNA]</scope>
    <source>
        <strain evidence="3 4">KCTC 12866</strain>
    </source>
</reference>